<feature type="compositionally biased region" description="Polar residues" evidence="1">
    <location>
        <begin position="8"/>
        <end position="21"/>
    </location>
</feature>
<feature type="region of interest" description="Disordered" evidence="1">
    <location>
        <begin position="1"/>
        <end position="23"/>
    </location>
</feature>
<protein>
    <submittedName>
        <fullName evidence="2">Uncharacterized protein</fullName>
    </submittedName>
</protein>
<dbReference type="HOGENOM" id="CLU_3344292_0_0_6"/>
<organism evidence="2 3">
    <name type="scientific">Hahella chejuensis (strain KCTC 2396)</name>
    <dbReference type="NCBI Taxonomy" id="349521"/>
    <lineage>
        <taxon>Bacteria</taxon>
        <taxon>Pseudomonadati</taxon>
        <taxon>Pseudomonadota</taxon>
        <taxon>Gammaproteobacteria</taxon>
        <taxon>Oceanospirillales</taxon>
        <taxon>Hahellaceae</taxon>
        <taxon>Hahella</taxon>
    </lineage>
</organism>
<keyword evidence="3" id="KW-1185">Reference proteome</keyword>
<gene>
    <name evidence="2" type="ordered locus">HCH_00665</name>
</gene>
<evidence type="ECO:0000256" key="1">
    <source>
        <dbReference type="SAM" id="MobiDB-lite"/>
    </source>
</evidence>
<dbReference type="Proteomes" id="UP000000238">
    <property type="component" value="Chromosome"/>
</dbReference>
<reference evidence="2 3" key="1">
    <citation type="journal article" date="2005" name="Nucleic Acids Res.">
        <title>Genomic blueprint of Hahella chejuensis, a marine microbe producing an algicidal agent.</title>
        <authorList>
            <person name="Jeong H."/>
            <person name="Yim J.H."/>
            <person name="Lee C."/>
            <person name="Choi S.-H."/>
            <person name="Park Y.K."/>
            <person name="Yoon S.H."/>
            <person name="Hur C.-G."/>
            <person name="Kang H.-Y."/>
            <person name="Kim D."/>
            <person name="Lee H.H."/>
            <person name="Park K.H."/>
            <person name="Park S.-H."/>
            <person name="Park H.-S."/>
            <person name="Lee H.K."/>
            <person name="Oh T.K."/>
            <person name="Kim J.F."/>
        </authorList>
    </citation>
    <scope>NUCLEOTIDE SEQUENCE [LARGE SCALE GENOMIC DNA]</scope>
    <source>
        <strain evidence="2 3">KCTC 2396</strain>
    </source>
</reference>
<dbReference type="AlphaFoldDB" id="Q2SP59"/>
<dbReference type="STRING" id="349521.HCH_00665"/>
<evidence type="ECO:0000313" key="2">
    <source>
        <dbReference type="EMBL" id="ABC27565.1"/>
    </source>
</evidence>
<dbReference type="KEGG" id="hch:HCH_00665"/>
<evidence type="ECO:0000313" key="3">
    <source>
        <dbReference type="Proteomes" id="UP000000238"/>
    </source>
</evidence>
<dbReference type="EMBL" id="CP000155">
    <property type="protein sequence ID" value="ABC27565.1"/>
    <property type="molecule type" value="Genomic_DNA"/>
</dbReference>
<name>Q2SP59_HAHCH</name>
<sequence length="37" mass="3841">MRGATDVSGDSDSQTGMQINSKALEELSWDELAAAGV</sequence>
<proteinExistence type="predicted"/>
<accession>Q2SP59</accession>